<gene>
    <name evidence="3" type="ORF">JBKA6_1338</name>
</gene>
<dbReference type="Proteomes" id="UP000243197">
    <property type="component" value="Chromosome"/>
</dbReference>
<accession>A0A1J1DZK7</accession>
<keyword evidence="1" id="KW-0175">Coiled coil</keyword>
<proteinExistence type="predicted"/>
<evidence type="ECO:0000256" key="2">
    <source>
        <dbReference type="SAM" id="SignalP"/>
    </source>
</evidence>
<evidence type="ECO:0000313" key="3">
    <source>
        <dbReference type="EMBL" id="BAV95351.1"/>
    </source>
</evidence>
<dbReference type="RefSeq" id="WP_096687061.1">
    <property type="nucleotide sequence ID" value="NZ_AP014564.1"/>
</dbReference>
<keyword evidence="4" id="KW-1185">Reference proteome</keyword>
<evidence type="ECO:0000313" key="4">
    <source>
        <dbReference type="Proteomes" id="UP000243197"/>
    </source>
</evidence>
<dbReference type="EMBL" id="AP014564">
    <property type="protein sequence ID" value="BAV95351.1"/>
    <property type="molecule type" value="Genomic_DNA"/>
</dbReference>
<dbReference type="KEGG" id="ise:JBKA6_1338"/>
<evidence type="ECO:0000256" key="1">
    <source>
        <dbReference type="SAM" id="Coils"/>
    </source>
</evidence>
<reference evidence="3 4" key="1">
    <citation type="submission" date="2014-03" db="EMBL/GenBank/DDBJ databases">
        <title>complete genome sequence of Flavobacteriaceae bacterium JBKA-6.</title>
        <authorList>
            <person name="Takano T."/>
            <person name="Nakamura Y."/>
            <person name="Takuma S."/>
            <person name="Yasuike M."/>
            <person name="Matsuyama T."/>
            <person name="Sakai T."/>
            <person name="Fujiwara A."/>
            <person name="Kimoto K."/>
            <person name="Fukuda Y."/>
            <person name="Kondo H."/>
            <person name="Hirono I."/>
            <person name="Nakayasu C."/>
        </authorList>
    </citation>
    <scope>NUCLEOTIDE SEQUENCE [LARGE SCALE GENOMIC DNA]</scope>
    <source>
        <strain evidence="3 4">JBKA-6</strain>
    </source>
</reference>
<organism evidence="3 4">
    <name type="scientific">Ichthyobacterium seriolicida</name>
    <dbReference type="NCBI Taxonomy" id="242600"/>
    <lineage>
        <taxon>Bacteria</taxon>
        <taxon>Pseudomonadati</taxon>
        <taxon>Bacteroidota</taxon>
        <taxon>Flavobacteriia</taxon>
        <taxon>Flavobacteriales</taxon>
        <taxon>Ichthyobacteriaceae</taxon>
        <taxon>Ichthyobacterium</taxon>
    </lineage>
</organism>
<dbReference type="OrthoDB" id="1198496at2"/>
<protein>
    <recommendedName>
        <fullName evidence="5">Lipoprotein</fullName>
    </recommendedName>
</protein>
<dbReference type="PROSITE" id="PS51257">
    <property type="entry name" value="PROKAR_LIPOPROTEIN"/>
    <property type="match status" value="1"/>
</dbReference>
<name>A0A1J1DZK7_9FLAO</name>
<feature type="coiled-coil region" evidence="1">
    <location>
        <begin position="352"/>
        <end position="383"/>
    </location>
</feature>
<dbReference type="AlphaFoldDB" id="A0A1J1DZK7"/>
<feature type="signal peptide" evidence="2">
    <location>
        <begin position="1"/>
        <end position="21"/>
    </location>
</feature>
<sequence>MKIFNLRKASLLILSVLFTFSCDKNKVFPENEDSQSTIPKEIISVKLKESQNPQIGGVDITAKVIESNGQKIYVLLLPNDVDAEIKEFKPTIEISENTTIIPESGLAQELGKIVFTENVFDLYQSGVEYTVTATQDNSTKKYKVIAFRAPDAINAAETAIKANDKLLTNSDITATSVDDLNQTITFGSAENPNLKNEVADESIELGITVEFNRGIPHGGKDNYEKIPPPTTPARATFNKKEEDENTYEAIIPITYKIEDIAFVNQYKAIIYKKSDTQVEQEKLIDTAIAPIKKKIEALVTVANIFNNEVSAAKTSIIIGYIQNTQVEAVKTAADAAVAKAYDVISAVTTLDLDEIDEAVKSAIDKAKTAAEKVKESTEKAKEAIITAAAIEPAKFTVEASRELGMTCIAADEAKKAIEEANEALNL</sequence>
<dbReference type="Gene3D" id="2.60.40.2340">
    <property type="match status" value="1"/>
</dbReference>
<evidence type="ECO:0008006" key="5">
    <source>
        <dbReference type="Google" id="ProtNLM"/>
    </source>
</evidence>
<feature type="chain" id="PRO_5013244156" description="Lipoprotein" evidence="2">
    <location>
        <begin position="22"/>
        <end position="426"/>
    </location>
</feature>
<keyword evidence="2" id="KW-0732">Signal</keyword>